<gene>
    <name evidence="3" type="ORF">SAMN05421771_0840</name>
</gene>
<dbReference type="OrthoDB" id="97893at2"/>
<name>A0A1I6LKI3_9BACT</name>
<evidence type="ECO:0000313" key="4">
    <source>
        <dbReference type="Proteomes" id="UP000199024"/>
    </source>
</evidence>
<sequence length="1162" mass="122786">MVDIFLNQVRRTSRWVVVALVACLFTAGAVAQVAGAGNIQGTVTDATGAVIPGATVVATEASTHVAHTAVTDAVGVYTFPNLVVGSYSISITATGFQGYTSTGNVLEVGSSISINAKMTVGAADQKVEVHSEGLALQTEDVSFKQTVDSQTLTEMPLNGRQMAALITLSGGSSPAPAGDFTGSKYSYQTIAVSIAGSGGNTTQWKLDGGDNNDYMANGNLPFPFPDAVSQFSVESTALGAGEGEHSGGLVNVVTRSGTNKFHGSAFEFLRNNYLNANNFFSATKDSLHQNQYGGTFGGPIKRDKIFAFAGYQRTQSKSSQSSVTAFVPSAANLAGDFSQSDDPTKVPLVNPLTGAPLPNNQINPSLFNPQALALVKYLPQTTAANGQVSYAIPLQTSDNSFVTRVDYTINAKNNLYARYFIDGYQLPAFYSPTNILITTQSGNLQRVQSFTLGEDFAISSKTVNSAHVTLSRRRNNRGYAPNAINATTLGVNAFQAVPNGLYVTVANKFTLGGGGNSVSHFNDNFLAIEDLVTMLRGKHQIVIGGELVHNQLNISNAYNGNGIFTFGGALNYSANGPTGVGGKTAVDNNLDFLMGAMNSFEQSKQQQNALRGNIPSIYVQDTFHATKQLTINAGIRWAPEFMPVDYFNRGTTFDQTAFLAGTTSSVYPNSPAGTFYYGDKGVPRQFTKNSPWQFTPNFGMAYDLTGDGKTVIRAGASYIYDQVNYFTGQRNQQNPPFATDIKQIPTATSGPIPFSAPWSAGTLTSSPFPQPAVPTPATALFYAQSQYIVLPTQYHPSVTMQWTASVQHQFSRGWQLQVDYIGNKTTHVPLGLPLSPAVYVPGVWGANNTGCPGVVTTGPAGKNGVAGTNCSTLANSAQRYKLTQLNPLVGNQYGGGNSSAIVGDGGTGNYHGLITTVQHRLSSTFSLLANHTWSKCLNNADANGDLAGSSVENPNNPGMDYGPCGSDYRHIENLVLVTRSKFSIANRALAYAVNGWELGPLVHIQSGSVINVTSGVDTSLTAVTLDRPNRIAGVNPYLPGPIRSGIGITSTAGLQAARGSLNPAAFCSAITATCPGGPAPGTFGNVSRNAFRGRSSYQFDAQLSRTFPIHESVNTVLRLEAFNVLNHPNLSNPGSSVASTTFGQVTAASAARIFQASAKVNF</sequence>
<feature type="domain" description="TonB-dependent transporter Oar-like beta-barrel" evidence="2">
    <location>
        <begin position="253"/>
        <end position="1155"/>
    </location>
</feature>
<dbReference type="SUPFAM" id="SSF56935">
    <property type="entry name" value="Porins"/>
    <property type="match status" value="1"/>
</dbReference>
<dbReference type="SUPFAM" id="SSF49464">
    <property type="entry name" value="Carboxypeptidase regulatory domain-like"/>
    <property type="match status" value="1"/>
</dbReference>
<dbReference type="Gene3D" id="2.60.40.1120">
    <property type="entry name" value="Carboxypeptidase-like, regulatory domain"/>
    <property type="match status" value="1"/>
</dbReference>
<reference evidence="3 4" key="1">
    <citation type="submission" date="2016-10" db="EMBL/GenBank/DDBJ databases">
        <authorList>
            <person name="de Groot N.N."/>
        </authorList>
    </citation>
    <scope>NUCLEOTIDE SEQUENCE [LARGE SCALE GENOMIC DNA]</scope>
    <source>
        <strain evidence="3 4">DSM 21001</strain>
    </source>
</reference>
<proteinExistence type="predicted"/>
<dbReference type="EMBL" id="FOZL01000001">
    <property type="protein sequence ID" value="SFS03979.1"/>
    <property type="molecule type" value="Genomic_DNA"/>
</dbReference>
<dbReference type="Pfam" id="PF13620">
    <property type="entry name" value="CarboxypepD_reg"/>
    <property type="match status" value="1"/>
</dbReference>
<dbReference type="RefSeq" id="WP_089836887.1">
    <property type="nucleotide sequence ID" value="NZ_FOZL01000001.1"/>
</dbReference>
<keyword evidence="3" id="KW-0121">Carboxypeptidase</keyword>
<feature type="chain" id="PRO_5011556158" evidence="1">
    <location>
        <begin position="32"/>
        <end position="1162"/>
    </location>
</feature>
<evidence type="ECO:0000259" key="2">
    <source>
        <dbReference type="Pfam" id="PF25183"/>
    </source>
</evidence>
<organism evidence="3 4">
    <name type="scientific">Granulicella pectinivorans</name>
    <dbReference type="NCBI Taxonomy" id="474950"/>
    <lineage>
        <taxon>Bacteria</taxon>
        <taxon>Pseudomonadati</taxon>
        <taxon>Acidobacteriota</taxon>
        <taxon>Terriglobia</taxon>
        <taxon>Terriglobales</taxon>
        <taxon>Acidobacteriaceae</taxon>
        <taxon>Granulicella</taxon>
    </lineage>
</organism>
<dbReference type="GO" id="GO:0004180">
    <property type="term" value="F:carboxypeptidase activity"/>
    <property type="evidence" value="ECO:0007669"/>
    <property type="project" value="UniProtKB-KW"/>
</dbReference>
<dbReference type="Proteomes" id="UP000199024">
    <property type="component" value="Unassembled WGS sequence"/>
</dbReference>
<protein>
    <submittedName>
        <fullName evidence="3">Carboxypeptidase regulatory-like domain-containing protein</fullName>
    </submittedName>
</protein>
<accession>A0A1I6LKI3</accession>
<dbReference type="InterPro" id="IPR008969">
    <property type="entry name" value="CarboxyPept-like_regulatory"/>
</dbReference>
<dbReference type="AlphaFoldDB" id="A0A1I6LKI3"/>
<keyword evidence="3" id="KW-0645">Protease</keyword>
<feature type="signal peptide" evidence="1">
    <location>
        <begin position="1"/>
        <end position="31"/>
    </location>
</feature>
<evidence type="ECO:0000256" key="1">
    <source>
        <dbReference type="SAM" id="SignalP"/>
    </source>
</evidence>
<keyword evidence="3" id="KW-0378">Hydrolase</keyword>
<dbReference type="Pfam" id="PF25183">
    <property type="entry name" value="OMP_b-brl_4"/>
    <property type="match status" value="1"/>
</dbReference>
<keyword evidence="4" id="KW-1185">Reference proteome</keyword>
<dbReference type="InterPro" id="IPR057601">
    <property type="entry name" value="Oar-like_b-barrel"/>
</dbReference>
<keyword evidence="1" id="KW-0732">Signal</keyword>
<evidence type="ECO:0000313" key="3">
    <source>
        <dbReference type="EMBL" id="SFS03979.1"/>
    </source>
</evidence>
<dbReference type="STRING" id="474950.SAMN05421771_0840"/>